<proteinExistence type="predicted"/>
<name>A0A1M4W0N5_9HYPH</name>
<dbReference type="InterPro" id="IPR000825">
    <property type="entry name" value="SUF_FeS_clus_asmbl_SufBD_core"/>
</dbReference>
<dbReference type="EMBL" id="FQVC01000002">
    <property type="protein sequence ID" value="SHE74864.1"/>
    <property type="molecule type" value="Genomic_DNA"/>
</dbReference>
<dbReference type="PANTHER" id="PTHR43575">
    <property type="entry name" value="PROTEIN ABCI7, CHLOROPLASTIC"/>
    <property type="match status" value="1"/>
</dbReference>
<dbReference type="InterPro" id="IPR037284">
    <property type="entry name" value="SUF_FeS_clus_asmbl_SufBD_sf"/>
</dbReference>
<dbReference type="NCBIfam" id="TIGR01981">
    <property type="entry name" value="sufD"/>
    <property type="match status" value="1"/>
</dbReference>
<dbReference type="InterPro" id="IPR011542">
    <property type="entry name" value="SUF_FeS_clus_asmbl_SufD"/>
</dbReference>
<dbReference type="AlphaFoldDB" id="A0A1M4W0N5"/>
<sequence>MPTSTARQPKMRQTMPVRLNAAEETLIAQLKAIGANAEAERITVAGLPTRRVESYHYTDLKMLLKAIPPQAAAANEASAPALRVAGAYQLMIANGVIQSASTAPAGVIVGKAEGGVLSTRDDVLVHLNGAFAKESLTLTLESSVDPVIQIDRRAEGAAAHVTDSVKVFVADNASAVIIETFSGSDAAHVGNHGTYMALGKNAVVTHITVDLSARAATHFASNEYHLADGAKLRTLVINAGAGLSRTQLFPRYEGAGAHGDITGLNLVSDGQHADITMDALHAVPGTTSQPLFKSIARGHGKAVVQGKLVVARDAQKTDAKFMHQGLMLSDEAEILSKPELEIYADDVVCGHGSTCGKLDEDSMFYLMSRGIPKEEAETMLVRGFLEELVDPIEDEALAEALHGIIDGWLLGGK</sequence>
<protein>
    <submittedName>
        <fullName evidence="2">Fe-S cluster assembly protein SufD</fullName>
    </submittedName>
</protein>
<evidence type="ECO:0000313" key="2">
    <source>
        <dbReference type="EMBL" id="SHE74864.1"/>
    </source>
</evidence>
<dbReference type="Pfam" id="PF01458">
    <property type="entry name" value="SUFBD_core"/>
    <property type="match status" value="1"/>
</dbReference>
<evidence type="ECO:0000313" key="3">
    <source>
        <dbReference type="Proteomes" id="UP000184533"/>
    </source>
</evidence>
<dbReference type="PANTHER" id="PTHR43575:SF1">
    <property type="entry name" value="PROTEIN ABCI7, CHLOROPLASTIC"/>
    <property type="match status" value="1"/>
</dbReference>
<dbReference type="Proteomes" id="UP000184533">
    <property type="component" value="Unassembled WGS sequence"/>
</dbReference>
<organism evidence="2 3">
    <name type="scientific">Devosia limi DSM 17137</name>
    <dbReference type="NCBI Taxonomy" id="1121477"/>
    <lineage>
        <taxon>Bacteria</taxon>
        <taxon>Pseudomonadati</taxon>
        <taxon>Pseudomonadota</taxon>
        <taxon>Alphaproteobacteria</taxon>
        <taxon>Hyphomicrobiales</taxon>
        <taxon>Devosiaceae</taxon>
        <taxon>Devosia</taxon>
    </lineage>
</organism>
<dbReference type="InterPro" id="IPR055346">
    <property type="entry name" value="Fe-S_cluster_assembly_SufBD"/>
</dbReference>
<reference evidence="2 3" key="1">
    <citation type="submission" date="2016-11" db="EMBL/GenBank/DDBJ databases">
        <authorList>
            <person name="Jaros S."/>
            <person name="Januszkiewicz K."/>
            <person name="Wedrychowicz H."/>
        </authorList>
    </citation>
    <scope>NUCLEOTIDE SEQUENCE [LARGE SCALE GENOMIC DNA]</scope>
    <source>
        <strain evidence="2 3">DSM 17137</strain>
    </source>
</reference>
<feature type="domain" description="SUF system FeS cluster assembly SufBD core" evidence="1">
    <location>
        <begin position="159"/>
        <end position="384"/>
    </location>
</feature>
<dbReference type="GO" id="GO:0016226">
    <property type="term" value="P:iron-sulfur cluster assembly"/>
    <property type="evidence" value="ECO:0007669"/>
    <property type="project" value="InterPro"/>
</dbReference>
<evidence type="ECO:0000259" key="1">
    <source>
        <dbReference type="Pfam" id="PF01458"/>
    </source>
</evidence>
<gene>
    <name evidence="2" type="ORF">SAMN02745223_01078</name>
</gene>
<dbReference type="SUPFAM" id="SSF101960">
    <property type="entry name" value="Stabilizer of iron transporter SufD"/>
    <property type="match status" value="1"/>
</dbReference>
<accession>A0A1M4W0N5</accession>